<dbReference type="InterPro" id="IPR018247">
    <property type="entry name" value="EF_Hand_1_Ca_BS"/>
</dbReference>
<dbReference type="Proteomes" id="UP000626109">
    <property type="component" value="Unassembled WGS sequence"/>
</dbReference>
<keyword evidence="1" id="KW-1133">Transmembrane helix</keyword>
<accession>A0A813LQA3</accession>
<reference evidence="3" key="1">
    <citation type="submission" date="2021-02" db="EMBL/GenBank/DDBJ databases">
        <authorList>
            <person name="Dougan E. K."/>
            <person name="Rhodes N."/>
            <person name="Thang M."/>
            <person name="Chan C."/>
        </authorList>
    </citation>
    <scope>NUCLEOTIDE SEQUENCE</scope>
</reference>
<protein>
    <submittedName>
        <fullName evidence="3">Uncharacterized protein</fullName>
    </submittedName>
</protein>
<dbReference type="EMBL" id="CAJNNW010036936">
    <property type="protein sequence ID" value="CAE8738374.1"/>
    <property type="molecule type" value="Genomic_DNA"/>
</dbReference>
<feature type="transmembrane region" description="Helical" evidence="1">
    <location>
        <begin position="104"/>
        <end position="122"/>
    </location>
</feature>
<evidence type="ECO:0000313" key="5">
    <source>
        <dbReference type="Proteomes" id="UP000654075"/>
    </source>
</evidence>
<dbReference type="AlphaFoldDB" id="A0A813LQA3"/>
<organism evidence="3 4">
    <name type="scientific">Polarella glacialis</name>
    <name type="common">Dinoflagellate</name>
    <dbReference type="NCBI Taxonomy" id="89957"/>
    <lineage>
        <taxon>Eukaryota</taxon>
        <taxon>Sar</taxon>
        <taxon>Alveolata</taxon>
        <taxon>Dinophyceae</taxon>
        <taxon>Suessiales</taxon>
        <taxon>Suessiaceae</taxon>
        <taxon>Polarella</taxon>
    </lineage>
</organism>
<feature type="non-terminal residue" evidence="3">
    <location>
        <position position="1"/>
    </location>
</feature>
<feature type="transmembrane region" description="Helical" evidence="1">
    <location>
        <begin position="77"/>
        <end position="98"/>
    </location>
</feature>
<gene>
    <name evidence="2" type="ORF">PGLA1383_LOCUS29014</name>
    <name evidence="3" type="ORF">PGLA2088_LOCUS49162</name>
</gene>
<evidence type="ECO:0000313" key="4">
    <source>
        <dbReference type="Proteomes" id="UP000626109"/>
    </source>
</evidence>
<keyword evidence="1" id="KW-0472">Membrane</keyword>
<dbReference type="Proteomes" id="UP000654075">
    <property type="component" value="Unassembled WGS sequence"/>
</dbReference>
<proteinExistence type="predicted"/>
<keyword evidence="1" id="KW-0812">Transmembrane</keyword>
<evidence type="ECO:0000313" key="2">
    <source>
        <dbReference type="EMBL" id="CAE8611207.1"/>
    </source>
</evidence>
<comment type="caution">
    <text evidence="3">The sequence shown here is derived from an EMBL/GenBank/DDBJ whole genome shotgun (WGS) entry which is preliminary data.</text>
</comment>
<sequence>CLLLGYLFGVFLPFRLGRNGINYSLLVDLLDDNRNGVIDEDEMKHLADLIMKDRRERGRELEEEANRNKDRAWTFKFVFLPLSLVFDIASIAACWYFFGIGYPVLFIGIGVLPLPIYCLLKFRSLETSAEKMLDMVKEADGLPKWEDAEKLLPSTTGMPK</sequence>
<dbReference type="PROSITE" id="PS00018">
    <property type="entry name" value="EF_HAND_1"/>
    <property type="match status" value="1"/>
</dbReference>
<keyword evidence="5" id="KW-1185">Reference proteome</keyword>
<evidence type="ECO:0000313" key="3">
    <source>
        <dbReference type="EMBL" id="CAE8738374.1"/>
    </source>
</evidence>
<evidence type="ECO:0000256" key="1">
    <source>
        <dbReference type="SAM" id="Phobius"/>
    </source>
</evidence>
<dbReference type="EMBL" id="CAJNNV010024974">
    <property type="protein sequence ID" value="CAE8611207.1"/>
    <property type="molecule type" value="Genomic_DNA"/>
</dbReference>
<name>A0A813LQA3_POLGL</name>